<sequence>MLMKKITIYRMILTTLCFTSLFSCTKLNEEPVSILDPKQYFKTEADAEASVMGIYGLLANADFYGRRLTMVLQLLGDDIDIADIGTQSSRIQLNSFTHDASNQDLLAVWKTAYLGIGAANAAIDGIPAVTMNEAKKSALIAEARLLRALYYYHLVQLFGDIPYIGEFVSDPSKVIAISKTPAAKVYDNIIADCEYAIVNLPDTYANNNKARPSKGAAQTLLASVYMVLKKWDDAAKMAEAVINDANKYQYALVKDYNSLWDADLGFQTEHVWVVDFLGGITGENASNQDYTAPMTGVRDADMLGWSVIVPSNGVYDSFSDQDYRKKISFLTETPVKGVMTPYQKWKWPRIHTAKWCLHPGTNAGADGSDSDIKHVIFRYAEVLLMAAEALNESKGGPTQKAYSYINAVRARARYTPQGLQNYPADLATGMSQTDFRKAVQEERRVELAFEWKRWYDIKRWGQVVDAFTKQGAYESQPKVKDFHALMPIPQDEIARNTNLLPQNPGY</sequence>
<dbReference type="Pfam" id="PF14322">
    <property type="entry name" value="SusD-like_3"/>
    <property type="match status" value="1"/>
</dbReference>
<dbReference type="PROSITE" id="PS51257">
    <property type="entry name" value="PROKAR_LIPOPROTEIN"/>
    <property type="match status" value="1"/>
</dbReference>
<evidence type="ECO:0000259" key="7">
    <source>
        <dbReference type="Pfam" id="PF07980"/>
    </source>
</evidence>
<accession>A0ABP8ACS8</accession>
<dbReference type="SUPFAM" id="SSF48452">
    <property type="entry name" value="TPR-like"/>
    <property type="match status" value="1"/>
</dbReference>
<evidence type="ECO:0000313" key="10">
    <source>
        <dbReference type="Proteomes" id="UP001500167"/>
    </source>
</evidence>
<evidence type="ECO:0000256" key="5">
    <source>
        <dbReference type="ARBA" id="ARBA00023237"/>
    </source>
</evidence>
<protein>
    <submittedName>
        <fullName evidence="9">RagB/SusD family nutrient uptake outer membrane protein</fullName>
    </submittedName>
</protein>
<dbReference type="EMBL" id="BAAAZK010000007">
    <property type="protein sequence ID" value="GAA4181852.1"/>
    <property type="molecule type" value="Genomic_DNA"/>
</dbReference>
<dbReference type="InterPro" id="IPR011990">
    <property type="entry name" value="TPR-like_helical_dom_sf"/>
</dbReference>
<keyword evidence="3 6" id="KW-0732">Signal</keyword>
<dbReference type="Gene3D" id="1.25.40.390">
    <property type="match status" value="1"/>
</dbReference>
<evidence type="ECO:0000313" key="9">
    <source>
        <dbReference type="EMBL" id="GAA4181852.1"/>
    </source>
</evidence>
<comment type="subcellular location">
    <subcellularLocation>
        <location evidence="1">Cell outer membrane</location>
    </subcellularLocation>
</comment>
<dbReference type="CDD" id="cd08977">
    <property type="entry name" value="SusD"/>
    <property type="match status" value="1"/>
</dbReference>
<gene>
    <name evidence="9" type="ORF">GCM10022218_38190</name>
</gene>
<proteinExistence type="inferred from homology"/>
<keyword evidence="5" id="KW-0998">Cell outer membrane</keyword>
<organism evidence="9 10">
    <name type="scientific">Sphingobacterium ginsenosidimutans</name>
    <dbReference type="NCBI Taxonomy" id="687845"/>
    <lineage>
        <taxon>Bacteria</taxon>
        <taxon>Pseudomonadati</taxon>
        <taxon>Bacteroidota</taxon>
        <taxon>Sphingobacteriia</taxon>
        <taxon>Sphingobacteriales</taxon>
        <taxon>Sphingobacteriaceae</taxon>
        <taxon>Sphingobacterium</taxon>
    </lineage>
</organism>
<keyword evidence="10" id="KW-1185">Reference proteome</keyword>
<feature type="signal peptide" evidence="6">
    <location>
        <begin position="1"/>
        <end position="25"/>
    </location>
</feature>
<feature type="chain" id="PRO_5046499714" evidence="6">
    <location>
        <begin position="26"/>
        <end position="506"/>
    </location>
</feature>
<keyword evidence="4" id="KW-0472">Membrane</keyword>
<reference evidence="10" key="1">
    <citation type="journal article" date="2019" name="Int. J. Syst. Evol. Microbiol.">
        <title>The Global Catalogue of Microorganisms (GCM) 10K type strain sequencing project: providing services to taxonomists for standard genome sequencing and annotation.</title>
        <authorList>
            <consortium name="The Broad Institute Genomics Platform"/>
            <consortium name="The Broad Institute Genome Sequencing Center for Infectious Disease"/>
            <person name="Wu L."/>
            <person name="Ma J."/>
        </authorList>
    </citation>
    <scope>NUCLEOTIDE SEQUENCE [LARGE SCALE GENOMIC DNA]</scope>
    <source>
        <strain evidence="10">JCM 16722</strain>
    </source>
</reference>
<name>A0ABP8ACS8_9SPHI</name>
<feature type="domain" description="SusD-like N-terminal" evidence="8">
    <location>
        <begin position="97"/>
        <end position="226"/>
    </location>
</feature>
<evidence type="ECO:0000256" key="4">
    <source>
        <dbReference type="ARBA" id="ARBA00023136"/>
    </source>
</evidence>
<comment type="similarity">
    <text evidence="2">Belongs to the SusD family.</text>
</comment>
<evidence type="ECO:0000256" key="1">
    <source>
        <dbReference type="ARBA" id="ARBA00004442"/>
    </source>
</evidence>
<dbReference type="InterPro" id="IPR033985">
    <property type="entry name" value="SusD-like_N"/>
</dbReference>
<dbReference type="Pfam" id="PF07980">
    <property type="entry name" value="SusD_RagB"/>
    <property type="match status" value="1"/>
</dbReference>
<feature type="domain" description="RagB/SusD" evidence="7">
    <location>
        <begin position="337"/>
        <end position="506"/>
    </location>
</feature>
<evidence type="ECO:0000259" key="8">
    <source>
        <dbReference type="Pfam" id="PF14322"/>
    </source>
</evidence>
<evidence type="ECO:0000256" key="2">
    <source>
        <dbReference type="ARBA" id="ARBA00006275"/>
    </source>
</evidence>
<comment type="caution">
    <text evidence="9">The sequence shown here is derived from an EMBL/GenBank/DDBJ whole genome shotgun (WGS) entry which is preliminary data.</text>
</comment>
<dbReference type="InterPro" id="IPR012944">
    <property type="entry name" value="SusD_RagB_dom"/>
</dbReference>
<evidence type="ECO:0000256" key="3">
    <source>
        <dbReference type="ARBA" id="ARBA00022729"/>
    </source>
</evidence>
<dbReference type="Proteomes" id="UP001500167">
    <property type="component" value="Unassembled WGS sequence"/>
</dbReference>
<evidence type="ECO:0000256" key="6">
    <source>
        <dbReference type="SAM" id="SignalP"/>
    </source>
</evidence>